<reference evidence="1" key="2">
    <citation type="journal article" date="2023" name="IMA Fungus">
        <title>Comparative genomic study of the Penicillium genus elucidates a diverse pangenome and 15 lateral gene transfer events.</title>
        <authorList>
            <person name="Petersen C."/>
            <person name="Sorensen T."/>
            <person name="Nielsen M.R."/>
            <person name="Sondergaard T.E."/>
            <person name="Sorensen J.L."/>
            <person name="Fitzpatrick D.A."/>
            <person name="Frisvad J.C."/>
            <person name="Nielsen K.L."/>
        </authorList>
    </citation>
    <scope>NUCLEOTIDE SEQUENCE</scope>
    <source>
        <strain evidence="1">IBT 20477</strain>
    </source>
</reference>
<dbReference type="AlphaFoldDB" id="A0A9W9T522"/>
<comment type="caution">
    <text evidence="1">The sequence shown here is derived from an EMBL/GenBank/DDBJ whole genome shotgun (WGS) entry which is preliminary data.</text>
</comment>
<protein>
    <submittedName>
        <fullName evidence="1">Uncharacterized protein</fullName>
    </submittedName>
</protein>
<dbReference type="Proteomes" id="UP001150942">
    <property type="component" value="Unassembled WGS sequence"/>
</dbReference>
<organism evidence="1 2">
    <name type="scientific">Penicillium cf. viridicatum</name>
    <dbReference type="NCBI Taxonomy" id="2972119"/>
    <lineage>
        <taxon>Eukaryota</taxon>
        <taxon>Fungi</taxon>
        <taxon>Dikarya</taxon>
        <taxon>Ascomycota</taxon>
        <taxon>Pezizomycotina</taxon>
        <taxon>Eurotiomycetes</taxon>
        <taxon>Eurotiomycetidae</taxon>
        <taxon>Eurotiales</taxon>
        <taxon>Aspergillaceae</taxon>
        <taxon>Penicillium</taxon>
    </lineage>
</organism>
<dbReference type="EMBL" id="JAPQKQ010000002">
    <property type="protein sequence ID" value="KAJ5208820.1"/>
    <property type="molecule type" value="Genomic_DNA"/>
</dbReference>
<accession>A0A9W9T522</accession>
<evidence type="ECO:0000313" key="2">
    <source>
        <dbReference type="Proteomes" id="UP001150942"/>
    </source>
</evidence>
<evidence type="ECO:0000313" key="1">
    <source>
        <dbReference type="EMBL" id="KAJ5208820.1"/>
    </source>
</evidence>
<proteinExistence type="predicted"/>
<sequence length="70" mass="8250">MLGWSTHFWSSLVRGGEYQQHECEKIAFNPRQTRVHPPVADTERKWRRTGFPPLVCDLGIFTSRPKRRVV</sequence>
<name>A0A9W9T522_9EURO</name>
<keyword evidence="2" id="KW-1185">Reference proteome</keyword>
<reference evidence="1" key="1">
    <citation type="submission" date="2022-11" db="EMBL/GenBank/DDBJ databases">
        <authorList>
            <person name="Petersen C."/>
        </authorList>
    </citation>
    <scope>NUCLEOTIDE SEQUENCE</scope>
    <source>
        <strain evidence="1">IBT 20477</strain>
    </source>
</reference>
<gene>
    <name evidence="1" type="ORF">N7449_003199</name>
</gene>